<dbReference type="Proteomes" id="UP000298631">
    <property type="component" value="Plasmid unnamed1"/>
</dbReference>
<sequence>MVALAAGLSGSAVKADSPQRVVSLNLCTDQLAMMLASNGQLLSVSPLASDPRSSAMVEAAKAFPINHAQAEEIYLMRPDLVLAGRYTARATVEMLTRLGVPVAIFDPANSLEDVASRLTQMGEALGREDRAADAITDYRARLAKFQAKVGRNPRAALYAANGYTSGDRTLAGQILLTAGFANVAAEAGYAMAGTMPLEVLALAQPDAVITSRPYPGGSRAEEIMDHPLVQAMRTNTASFTDHDWVCGTPFVLRAIGNVAKLRQELEAE</sequence>
<dbReference type="PANTHER" id="PTHR30535">
    <property type="entry name" value="VITAMIN B12-BINDING PROTEIN"/>
    <property type="match status" value="1"/>
</dbReference>
<keyword evidence="2" id="KW-0614">Plasmid</keyword>
<gene>
    <name evidence="2" type="ORF">EOK75_18295</name>
</gene>
<evidence type="ECO:0000259" key="1">
    <source>
        <dbReference type="PROSITE" id="PS50983"/>
    </source>
</evidence>
<reference evidence="2 3" key="1">
    <citation type="submission" date="2019-05" db="EMBL/GenBank/DDBJ databases">
        <title>Pseudorhodobacter turbinis sp. nov., isolated from the gut of the Korean turban shell.</title>
        <authorList>
            <person name="Jeong Y.-S."/>
            <person name="Kang W.-R."/>
            <person name="Bae J.-W."/>
        </authorList>
    </citation>
    <scope>NUCLEOTIDE SEQUENCE [LARGE SCALE GENOMIC DNA]</scope>
    <source>
        <strain evidence="2 3">S12M18</strain>
        <plasmid evidence="2 3">unnamed1</plasmid>
    </source>
</reference>
<dbReference type="GO" id="GO:0071281">
    <property type="term" value="P:cellular response to iron ion"/>
    <property type="evidence" value="ECO:0007669"/>
    <property type="project" value="TreeGrafter"/>
</dbReference>
<dbReference type="EMBL" id="CP039965">
    <property type="protein sequence ID" value="QCO58057.1"/>
    <property type="molecule type" value="Genomic_DNA"/>
</dbReference>
<feature type="domain" description="Fe/B12 periplasmic-binding" evidence="1">
    <location>
        <begin position="20"/>
        <end position="268"/>
    </location>
</feature>
<protein>
    <submittedName>
        <fullName evidence="2">ABC transporter substrate-binding protein</fullName>
    </submittedName>
</protein>
<geneLocation type="plasmid" evidence="2 3">
    <name>unnamed1</name>
</geneLocation>
<dbReference type="PROSITE" id="PS50983">
    <property type="entry name" value="FE_B12_PBP"/>
    <property type="match status" value="1"/>
</dbReference>
<keyword evidence="3" id="KW-1185">Reference proteome</keyword>
<dbReference type="SUPFAM" id="SSF53807">
    <property type="entry name" value="Helical backbone' metal receptor"/>
    <property type="match status" value="1"/>
</dbReference>
<dbReference type="InterPro" id="IPR002491">
    <property type="entry name" value="ABC_transptr_periplasmic_BD"/>
</dbReference>
<evidence type="ECO:0000313" key="2">
    <source>
        <dbReference type="EMBL" id="QCO58057.1"/>
    </source>
</evidence>
<dbReference type="AlphaFoldDB" id="A0A4P8ELV5"/>
<dbReference type="InterPro" id="IPR050902">
    <property type="entry name" value="ABC_Transporter_SBP"/>
</dbReference>
<proteinExistence type="predicted"/>
<dbReference type="OrthoDB" id="1632039at2"/>
<dbReference type="PANTHER" id="PTHR30535:SF34">
    <property type="entry name" value="MOLYBDATE-BINDING PROTEIN MOLA"/>
    <property type="match status" value="1"/>
</dbReference>
<evidence type="ECO:0000313" key="3">
    <source>
        <dbReference type="Proteomes" id="UP000298631"/>
    </source>
</evidence>
<organism evidence="2 3">
    <name type="scientific">Pseudorhodobacter turbinis</name>
    <dbReference type="NCBI Taxonomy" id="2500533"/>
    <lineage>
        <taxon>Bacteria</taxon>
        <taxon>Pseudomonadati</taxon>
        <taxon>Pseudomonadota</taxon>
        <taxon>Alphaproteobacteria</taxon>
        <taxon>Rhodobacterales</taxon>
        <taxon>Paracoccaceae</taxon>
        <taxon>Pseudorhodobacter</taxon>
    </lineage>
</organism>
<dbReference type="Pfam" id="PF01497">
    <property type="entry name" value="Peripla_BP_2"/>
    <property type="match status" value="1"/>
</dbReference>
<name>A0A4P8ELV5_9RHOB</name>
<dbReference type="KEGG" id="pseb:EOK75_18295"/>
<accession>A0A4P8ELV5</accession>
<dbReference type="Gene3D" id="3.40.50.1980">
    <property type="entry name" value="Nitrogenase molybdenum iron protein domain"/>
    <property type="match status" value="2"/>
</dbReference>